<dbReference type="EMBL" id="FTOJ01000008">
    <property type="protein sequence ID" value="SIS99664.1"/>
    <property type="molecule type" value="Genomic_DNA"/>
</dbReference>
<dbReference type="OrthoDB" id="1408613at2"/>
<dbReference type="AlphaFoldDB" id="A0A1N7NMS0"/>
<gene>
    <name evidence="1" type="ORF">SAMN05421796_108167</name>
</gene>
<evidence type="ECO:0000313" key="2">
    <source>
        <dbReference type="Proteomes" id="UP000186246"/>
    </source>
</evidence>
<dbReference type="Proteomes" id="UP000186246">
    <property type="component" value="Unassembled WGS sequence"/>
</dbReference>
<protein>
    <submittedName>
        <fullName evidence="1">Uncharacterized protein</fullName>
    </submittedName>
</protein>
<dbReference type="STRING" id="551459.SAMN05421796_108167"/>
<sequence length="51" mass="6127">MIFFLMNLFLKIDNAIVDQVSDVGNLVFIDEEFNQYYDYFSLRDNYSILGY</sequence>
<name>A0A1N7NMS0_9FLAO</name>
<dbReference type="RefSeq" id="WP_159439273.1">
    <property type="nucleotide sequence ID" value="NZ_FTOJ01000008.1"/>
</dbReference>
<accession>A0A1N7NMS0</accession>
<evidence type="ECO:0000313" key="1">
    <source>
        <dbReference type="EMBL" id="SIS99664.1"/>
    </source>
</evidence>
<proteinExistence type="predicted"/>
<organism evidence="1 2">
    <name type="scientific">Chryseobacterium piscicola</name>
    <dbReference type="NCBI Taxonomy" id="551459"/>
    <lineage>
        <taxon>Bacteria</taxon>
        <taxon>Pseudomonadati</taxon>
        <taxon>Bacteroidota</taxon>
        <taxon>Flavobacteriia</taxon>
        <taxon>Flavobacteriales</taxon>
        <taxon>Weeksellaceae</taxon>
        <taxon>Chryseobacterium group</taxon>
        <taxon>Chryseobacterium</taxon>
    </lineage>
</organism>
<reference evidence="2" key="1">
    <citation type="submission" date="2017-01" db="EMBL/GenBank/DDBJ databases">
        <authorList>
            <person name="Varghese N."/>
            <person name="Submissions S."/>
        </authorList>
    </citation>
    <scope>NUCLEOTIDE SEQUENCE [LARGE SCALE GENOMIC DNA]</scope>
    <source>
        <strain evidence="2">DSM 21068</strain>
    </source>
</reference>